<dbReference type="SUPFAM" id="SSF53756">
    <property type="entry name" value="UDP-Glycosyltransferase/glycogen phosphorylase"/>
    <property type="match status" value="1"/>
</dbReference>
<feature type="domain" description="Glycosyl transferase family 1" evidence="1">
    <location>
        <begin position="302"/>
        <end position="352"/>
    </location>
</feature>
<evidence type="ECO:0000313" key="3">
    <source>
        <dbReference type="Proteomes" id="UP000198565"/>
    </source>
</evidence>
<dbReference type="Pfam" id="PF00534">
    <property type="entry name" value="Glycos_transf_1"/>
    <property type="match status" value="1"/>
</dbReference>
<dbReference type="GO" id="GO:0016757">
    <property type="term" value="F:glycosyltransferase activity"/>
    <property type="evidence" value="ECO:0007669"/>
    <property type="project" value="InterPro"/>
</dbReference>
<organism evidence="2 3">
    <name type="scientific">Gracilibacillus orientalis</name>
    <dbReference type="NCBI Taxonomy" id="334253"/>
    <lineage>
        <taxon>Bacteria</taxon>
        <taxon>Bacillati</taxon>
        <taxon>Bacillota</taxon>
        <taxon>Bacilli</taxon>
        <taxon>Bacillales</taxon>
        <taxon>Bacillaceae</taxon>
        <taxon>Gracilibacillus</taxon>
    </lineage>
</organism>
<keyword evidence="3" id="KW-1185">Reference proteome</keyword>
<evidence type="ECO:0000313" key="2">
    <source>
        <dbReference type="EMBL" id="SFL45243.1"/>
    </source>
</evidence>
<gene>
    <name evidence="2" type="ORF">SAMN04487943_101624</name>
</gene>
<dbReference type="Gene3D" id="3.40.50.2000">
    <property type="entry name" value="Glycogen Phosphorylase B"/>
    <property type="match status" value="2"/>
</dbReference>
<reference evidence="3" key="1">
    <citation type="submission" date="2016-10" db="EMBL/GenBank/DDBJ databases">
        <authorList>
            <person name="Varghese N."/>
            <person name="Submissions S."/>
        </authorList>
    </citation>
    <scope>NUCLEOTIDE SEQUENCE [LARGE SCALE GENOMIC DNA]</scope>
    <source>
        <strain evidence="3">CGMCC 1.4250</strain>
    </source>
</reference>
<dbReference type="STRING" id="334253.SAMN04487943_101624"/>
<dbReference type="EMBL" id="FOTR01000001">
    <property type="protein sequence ID" value="SFL45243.1"/>
    <property type="molecule type" value="Genomic_DNA"/>
</dbReference>
<dbReference type="RefSeq" id="WP_091480948.1">
    <property type="nucleotide sequence ID" value="NZ_FOTR01000001.1"/>
</dbReference>
<dbReference type="OrthoDB" id="1837968at2"/>
<protein>
    <submittedName>
        <fullName evidence="2">Glycosyltransferase involved in cell wall bisynthesis</fullName>
    </submittedName>
</protein>
<name>A0A1I4HTZ5_9BACI</name>
<sequence length="430" mass="49426">MKVAILTMFNGLSSTYSLVNVVAEQVQMMLEANIDFTIFVSENCPDSDRSGIFLDERIQWKKIVNQLNGTQIKWYDYSKPFGKVHSTFYQEVDVIADDLEEKLLGFDVCIMHDIHYQGWHLLHNVAIRKVQKKLTGLRFIAFTHSAPVNRPTKLEWPFSARYTKMPNTIYVYPTQSGIPHLAKQYDISEGICKVVNNSFDLLNFLDPSVKKIAQTVDLLSPEILVIYPARLTTGKKFEKVASLCGVIKTISNKQLKLIFCDFPSSDIQPTRYKRQIIRDGMKNGMDKSDIVFTTDLGYELGFPRKGVLDLFTVSNLFICPSYSESFGLTVLEAASRGNFIVVNEAVPALKELGEQLKTYFLRWDARNFGFDTKETYHPTEEAYFQENASNILQLMTEDQTLYSKTITKQHYSPNWIWKNQLEPIIFENDN</sequence>
<dbReference type="AlphaFoldDB" id="A0A1I4HTZ5"/>
<dbReference type="Proteomes" id="UP000198565">
    <property type="component" value="Unassembled WGS sequence"/>
</dbReference>
<proteinExistence type="predicted"/>
<accession>A0A1I4HTZ5</accession>
<keyword evidence="2" id="KW-0808">Transferase</keyword>
<evidence type="ECO:0000259" key="1">
    <source>
        <dbReference type="Pfam" id="PF00534"/>
    </source>
</evidence>
<dbReference type="InterPro" id="IPR001296">
    <property type="entry name" value="Glyco_trans_1"/>
</dbReference>